<reference evidence="1 2" key="2">
    <citation type="submission" date="2018-03" db="EMBL/GenBank/DDBJ databases">
        <title>The ancient ancestry and fast evolution of plastids.</title>
        <authorList>
            <person name="Moore K.R."/>
            <person name="Magnabosco C."/>
            <person name="Momper L."/>
            <person name="Gold D.A."/>
            <person name="Bosak T."/>
            <person name="Fournier G.P."/>
        </authorList>
    </citation>
    <scope>NUCLEOTIDE SEQUENCE [LARGE SCALE GENOMIC DNA]</scope>
    <source>
        <strain evidence="1 2">CCAP 1448/3</strain>
    </source>
</reference>
<keyword evidence="2" id="KW-1185">Reference proteome</keyword>
<sequence>MYKRQILKGLGFVSAPLYLFPKFFVGKAKVAATDSRNKRAKFKVSLALSARYQDLRRQFG</sequence>
<evidence type="ECO:0000313" key="1">
    <source>
        <dbReference type="EMBL" id="PSB01088.1"/>
    </source>
</evidence>
<dbReference type="Proteomes" id="UP000238762">
    <property type="component" value="Unassembled WGS sequence"/>
</dbReference>
<comment type="caution">
    <text evidence="1">The sequence shown here is derived from an EMBL/GenBank/DDBJ whole genome shotgun (WGS) entry which is preliminary data.</text>
</comment>
<proteinExistence type="predicted"/>
<dbReference type="EMBL" id="PVWJ01000132">
    <property type="protein sequence ID" value="PSB01088.1"/>
    <property type="molecule type" value="Genomic_DNA"/>
</dbReference>
<gene>
    <name evidence="1" type="ORF">C7B64_20175</name>
</gene>
<protein>
    <submittedName>
        <fullName evidence="1">Uncharacterized protein</fullName>
    </submittedName>
</protein>
<accession>A0A2T1BYW5</accession>
<dbReference type="AlphaFoldDB" id="A0A2T1BYW5"/>
<reference evidence="1 2" key="1">
    <citation type="submission" date="2018-02" db="EMBL/GenBank/DDBJ databases">
        <authorList>
            <person name="Cohen D.B."/>
            <person name="Kent A.D."/>
        </authorList>
    </citation>
    <scope>NUCLEOTIDE SEQUENCE [LARGE SCALE GENOMIC DNA]</scope>
    <source>
        <strain evidence="1 2">CCAP 1448/3</strain>
    </source>
</reference>
<evidence type="ECO:0000313" key="2">
    <source>
        <dbReference type="Proteomes" id="UP000238762"/>
    </source>
</evidence>
<name>A0A2T1BYW5_9CYAN</name>
<organism evidence="1 2">
    <name type="scientific">Merismopedia glauca CCAP 1448/3</name>
    <dbReference type="NCBI Taxonomy" id="1296344"/>
    <lineage>
        <taxon>Bacteria</taxon>
        <taxon>Bacillati</taxon>
        <taxon>Cyanobacteriota</taxon>
        <taxon>Cyanophyceae</taxon>
        <taxon>Synechococcales</taxon>
        <taxon>Merismopediaceae</taxon>
        <taxon>Merismopedia</taxon>
    </lineage>
</organism>